<proteinExistence type="predicted"/>
<protein>
    <submittedName>
        <fullName evidence="3">TrbI/VirB10 family protein</fullName>
    </submittedName>
</protein>
<evidence type="ECO:0000313" key="4">
    <source>
        <dbReference type="Proteomes" id="UP001470809"/>
    </source>
</evidence>
<evidence type="ECO:0000256" key="2">
    <source>
        <dbReference type="SAM" id="MobiDB-lite"/>
    </source>
</evidence>
<evidence type="ECO:0000313" key="3">
    <source>
        <dbReference type="EMBL" id="WZU65826.1"/>
    </source>
</evidence>
<gene>
    <name evidence="3" type="ORF">AABB31_01595</name>
</gene>
<organism evidence="3 4">
    <name type="scientific">Yoonia rhodophyticola</name>
    <dbReference type="NCBI Taxonomy" id="3137370"/>
    <lineage>
        <taxon>Bacteria</taxon>
        <taxon>Pseudomonadati</taxon>
        <taxon>Pseudomonadota</taxon>
        <taxon>Alphaproteobacteria</taxon>
        <taxon>Rhodobacterales</taxon>
        <taxon>Paracoccaceae</taxon>
        <taxon>Yoonia</taxon>
    </lineage>
</organism>
<reference evidence="3" key="1">
    <citation type="submission" date="2024-08" db="EMBL/GenBank/DDBJ databases">
        <title>Phylogenomic analyses of a clade within the roseobacter group suggest taxonomic reassignments of species of the genera Aestuariivita, Citreicella, Loktanella, Nautella, Pelagibaca, Ruegeria, Thalassobius, Thiobacimonas and Tropicibacter, and the proposal o.</title>
        <authorList>
            <person name="Jeon C.O."/>
        </authorList>
    </citation>
    <scope>NUCLEOTIDE SEQUENCE</scope>
    <source>
        <strain evidence="3">SS1-5</strain>
        <plasmid evidence="3">pSS1-5</plasmid>
    </source>
</reference>
<dbReference type="InterPro" id="IPR005498">
    <property type="entry name" value="T4SS_VirB10/TraB/TrbI"/>
</dbReference>
<keyword evidence="4" id="KW-1185">Reference proteome</keyword>
<sequence>MSKSRQRSQWIIAGVLGSLGLLALYSISQILNNHQGAFAAGTGESGINTSIIADRTRAASPEMSWINSAAGQVEGLSAQVENLQNALRISEQRASTELAELESQTDTLLARYEDKITQLEAQLTSVAQGRGVSRVAPQAGVAGQQHNQLGEFLSPAAAVPRNNNGLIPFHTRSDQRQDPANQATLTGPGGLPPLQAQPFTRNFALAVGPEVPGEEEKHPPHLRNYLPAGSYAPALVLSGVDASTSVASQAEPVPVLFRITGPAITAGTRTTRGHSIDLTGCTVTGSARGDLSSERVYVRLLKLSCVQSGTHVFEREVTGYMSGAGKAGARGLVVSREGPLVRNAGIAGALSGLAEGVSSIGQAGSNADAASFDEALRGAGASSVAGGISGAADRLSEYYIERAEQYQPVVSLYGGTNVELVFMEGVDLG</sequence>
<dbReference type="Proteomes" id="UP001470809">
    <property type="component" value="Plasmid pSS1-5"/>
</dbReference>
<dbReference type="KEGG" id="yrh:AABB31_01595"/>
<geneLocation type="plasmid" evidence="3 4">
    <name>pSS1-5</name>
</geneLocation>
<dbReference type="RefSeq" id="WP_342075158.1">
    <property type="nucleotide sequence ID" value="NZ_CP151764.2"/>
</dbReference>
<name>A0AAN0M675_9RHOB</name>
<keyword evidence="3" id="KW-0614">Plasmid</keyword>
<feature type="coiled-coil region" evidence="1">
    <location>
        <begin position="66"/>
        <end position="129"/>
    </location>
</feature>
<accession>A0AAN0M675</accession>
<keyword evidence="1" id="KW-0175">Coiled coil</keyword>
<dbReference type="Pfam" id="PF03743">
    <property type="entry name" value="TrbI"/>
    <property type="match status" value="1"/>
</dbReference>
<dbReference type="CDD" id="cd16430">
    <property type="entry name" value="TraB"/>
    <property type="match status" value="1"/>
</dbReference>
<feature type="region of interest" description="Disordered" evidence="2">
    <location>
        <begin position="170"/>
        <end position="189"/>
    </location>
</feature>
<dbReference type="AlphaFoldDB" id="A0AAN0M675"/>
<evidence type="ECO:0000256" key="1">
    <source>
        <dbReference type="SAM" id="Coils"/>
    </source>
</evidence>
<dbReference type="EMBL" id="CP151764">
    <property type="protein sequence ID" value="WZU65826.1"/>
    <property type="molecule type" value="Genomic_DNA"/>
</dbReference>